<dbReference type="Proteomes" id="UP000215596">
    <property type="component" value="Unassembled WGS sequence"/>
</dbReference>
<dbReference type="PROSITE" id="PS50932">
    <property type="entry name" value="HTH_LACI_2"/>
    <property type="match status" value="1"/>
</dbReference>
<dbReference type="AlphaFoldDB" id="A0A268ETX1"/>
<sequence length="348" mass="38769">MKHDVILHDVAKAANVSIATVSNVVNGKGRVSKTTMKRVQQAIEQLGYAPNLLARHLKTNQSRLIGLVVQTTKPGRIQDNPFYWDLLAGAEEIARDHGFHMILVSMGMPEETLDFVKQRQLDGLLVVGITDHRGEDALFRTLDIPCVYIDSYLNDPRLCQVCVDDQYGGYAATKHLLALGHRRIALLIGDIPMDQLRRYAVLQQRWRGYRKALDEAGLPYDPGLMIRLPTSVQGGYHAAAWLANHNDVSAIFSMSDIAALGLMKGIKDMGWRVPEQVSLVGFDNLFMSGYTLPALTTVSQNIVQKGRVAVKLLMELMDNKCSTSRKVVLPVELLVRDTTTKAHLTDRQ</sequence>
<evidence type="ECO:0000256" key="1">
    <source>
        <dbReference type="ARBA" id="ARBA00023015"/>
    </source>
</evidence>
<keyword evidence="1" id="KW-0805">Transcription regulation</keyword>
<name>A0A268ETX1_9BACL</name>
<evidence type="ECO:0000259" key="4">
    <source>
        <dbReference type="PROSITE" id="PS50932"/>
    </source>
</evidence>
<organism evidence="5 6">
    <name type="scientific">Paenibacillus campinasensis</name>
    <dbReference type="NCBI Taxonomy" id="66347"/>
    <lineage>
        <taxon>Bacteria</taxon>
        <taxon>Bacillati</taxon>
        <taxon>Bacillota</taxon>
        <taxon>Bacilli</taxon>
        <taxon>Bacillales</taxon>
        <taxon>Paenibacillaceae</taxon>
        <taxon>Paenibacillus</taxon>
    </lineage>
</organism>
<accession>A0A268ETX1</accession>
<dbReference type="PANTHER" id="PTHR30146:SF109">
    <property type="entry name" value="HTH-TYPE TRANSCRIPTIONAL REGULATOR GALS"/>
    <property type="match status" value="1"/>
</dbReference>
<dbReference type="CDD" id="cd06267">
    <property type="entry name" value="PBP1_LacI_sugar_binding-like"/>
    <property type="match status" value="1"/>
</dbReference>
<dbReference type="SUPFAM" id="SSF53822">
    <property type="entry name" value="Periplasmic binding protein-like I"/>
    <property type="match status" value="1"/>
</dbReference>
<comment type="caution">
    <text evidence="5">The sequence shown here is derived from an EMBL/GenBank/DDBJ whole genome shotgun (WGS) entry which is preliminary data.</text>
</comment>
<evidence type="ECO:0000256" key="3">
    <source>
        <dbReference type="ARBA" id="ARBA00023163"/>
    </source>
</evidence>
<dbReference type="SUPFAM" id="SSF47413">
    <property type="entry name" value="lambda repressor-like DNA-binding domains"/>
    <property type="match status" value="1"/>
</dbReference>
<dbReference type="RefSeq" id="WP_095265367.1">
    <property type="nucleotide sequence ID" value="NZ_NPBY01000036.1"/>
</dbReference>
<evidence type="ECO:0000256" key="2">
    <source>
        <dbReference type="ARBA" id="ARBA00023125"/>
    </source>
</evidence>
<gene>
    <name evidence="5" type="ORF">CHH67_11685</name>
</gene>
<evidence type="ECO:0000313" key="5">
    <source>
        <dbReference type="EMBL" id="PAD76576.1"/>
    </source>
</evidence>
<dbReference type="Gene3D" id="3.40.50.2300">
    <property type="match status" value="2"/>
</dbReference>
<dbReference type="PROSITE" id="PS00356">
    <property type="entry name" value="HTH_LACI_1"/>
    <property type="match status" value="1"/>
</dbReference>
<dbReference type="EMBL" id="NPBY01000036">
    <property type="protein sequence ID" value="PAD76576.1"/>
    <property type="molecule type" value="Genomic_DNA"/>
</dbReference>
<dbReference type="CDD" id="cd01392">
    <property type="entry name" value="HTH_LacI"/>
    <property type="match status" value="1"/>
</dbReference>
<protein>
    <recommendedName>
        <fullName evidence="4">HTH lacI-type domain-containing protein</fullName>
    </recommendedName>
</protein>
<dbReference type="GO" id="GO:0000976">
    <property type="term" value="F:transcription cis-regulatory region binding"/>
    <property type="evidence" value="ECO:0007669"/>
    <property type="project" value="TreeGrafter"/>
</dbReference>
<dbReference type="SMART" id="SM00354">
    <property type="entry name" value="HTH_LACI"/>
    <property type="match status" value="1"/>
</dbReference>
<dbReference type="InterPro" id="IPR028082">
    <property type="entry name" value="Peripla_BP_I"/>
</dbReference>
<dbReference type="Pfam" id="PF00356">
    <property type="entry name" value="LacI"/>
    <property type="match status" value="1"/>
</dbReference>
<reference evidence="5 6" key="1">
    <citation type="submission" date="2017-07" db="EMBL/GenBank/DDBJ databases">
        <title>Isolation and whole genome analysis of endospore-forming bacteria from heroin.</title>
        <authorList>
            <person name="Kalinowski J."/>
            <person name="Ahrens B."/>
            <person name="Al-Dilaimi A."/>
            <person name="Winkler A."/>
            <person name="Wibberg D."/>
            <person name="Schleenbecker U."/>
            <person name="Ruckert C."/>
            <person name="Wolfel R."/>
            <person name="Grass G."/>
        </authorList>
    </citation>
    <scope>NUCLEOTIDE SEQUENCE [LARGE SCALE GENOMIC DNA]</scope>
    <source>
        <strain evidence="5 6">7537-G1</strain>
    </source>
</reference>
<dbReference type="InterPro" id="IPR046335">
    <property type="entry name" value="LacI/GalR-like_sensor"/>
</dbReference>
<proteinExistence type="predicted"/>
<dbReference type="GO" id="GO:0003700">
    <property type="term" value="F:DNA-binding transcription factor activity"/>
    <property type="evidence" value="ECO:0007669"/>
    <property type="project" value="TreeGrafter"/>
</dbReference>
<dbReference type="PANTHER" id="PTHR30146">
    <property type="entry name" value="LACI-RELATED TRANSCRIPTIONAL REPRESSOR"/>
    <property type="match status" value="1"/>
</dbReference>
<keyword evidence="3" id="KW-0804">Transcription</keyword>
<keyword evidence="2" id="KW-0238">DNA-binding</keyword>
<dbReference type="OrthoDB" id="9796186at2"/>
<feature type="domain" description="HTH lacI-type" evidence="4">
    <location>
        <begin position="5"/>
        <end position="59"/>
    </location>
</feature>
<dbReference type="Pfam" id="PF13377">
    <property type="entry name" value="Peripla_BP_3"/>
    <property type="match status" value="1"/>
</dbReference>
<dbReference type="InterPro" id="IPR000843">
    <property type="entry name" value="HTH_LacI"/>
</dbReference>
<dbReference type="Gene3D" id="1.10.260.40">
    <property type="entry name" value="lambda repressor-like DNA-binding domains"/>
    <property type="match status" value="1"/>
</dbReference>
<evidence type="ECO:0000313" key="6">
    <source>
        <dbReference type="Proteomes" id="UP000215596"/>
    </source>
</evidence>
<dbReference type="InterPro" id="IPR010982">
    <property type="entry name" value="Lambda_DNA-bd_dom_sf"/>
</dbReference>